<keyword evidence="5 6" id="KW-0472">Membrane</keyword>
<evidence type="ECO:0008006" key="9">
    <source>
        <dbReference type="Google" id="ProtNLM"/>
    </source>
</evidence>
<feature type="transmembrane region" description="Helical" evidence="6">
    <location>
        <begin position="483"/>
        <end position="502"/>
    </location>
</feature>
<proteinExistence type="inferred from homology"/>
<keyword evidence="3 6" id="KW-0812">Transmembrane</keyword>
<feature type="transmembrane region" description="Helical" evidence="6">
    <location>
        <begin position="409"/>
        <end position="429"/>
    </location>
</feature>
<dbReference type="EMBL" id="HBHX01010024">
    <property type="protein sequence ID" value="CAE0104902.1"/>
    <property type="molecule type" value="Transcribed_RNA"/>
</dbReference>
<dbReference type="Gene3D" id="1.20.1250.20">
    <property type="entry name" value="MFS general substrate transporter like domains"/>
    <property type="match status" value="3"/>
</dbReference>
<name>A0A6T9BTU4_9EUKA</name>
<evidence type="ECO:0000256" key="6">
    <source>
        <dbReference type="SAM" id="Phobius"/>
    </source>
</evidence>
<dbReference type="InterPro" id="IPR011701">
    <property type="entry name" value="MFS"/>
</dbReference>
<accession>A0A6T9BTU4</accession>
<dbReference type="EMBL" id="HBHX01010025">
    <property type="protein sequence ID" value="CAE0104903.1"/>
    <property type="molecule type" value="Transcribed_RNA"/>
</dbReference>
<feature type="transmembrane region" description="Helical" evidence="6">
    <location>
        <begin position="98"/>
        <end position="119"/>
    </location>
</feature>
<dbReference type="Pfam" id="PF07690">
    <property type="entry name" value="MFS_1"/>
    <property type="match status" value="1"/>
</dbReference>
<evidence type="ECO:0000256" key="4">
    <source>
        <dbReference type="ARBA" id="ARBA00022989"/>
    </source>
</evidence>
<reference evidence="8" key="1">
    <citation type="submission" date="2021-01" db="EMBL/GenBank/DDBJ databases">
        <authorList>
            <person name="Corre E."/>
            <person name="Pelletier E."/>
            <person name="Niang G."/>
            <person name="Scheremetjew M."/>
            <person name="Finn R."/>
            <person name="Kale V."/>
            <person name="Holt S."/>
            <person name="Cochrane G."/>
            <person name="Meng A."/>
            <person name="Brown T."/>
            <person name="Cohen L."/>
        </authorList>
    </citation>
    <scope>NUCLEOTIDE SEQUENCE</scope>
    <source>
        <strain evidence="8">CCMP281</strain>
    </source>
</reference>
<dbReference type="InterPro" id="IPR044772">
    <property type="entry name" value="NO3_transporter"/>
</dbReference>
<comment type="similarity">
    <text evidence="2">Belongs to the major facilitator superfamily. Nitrate/nitrite porter (TC 2.A.1.8) family.</text>
</comment>
<evidence type="ECO:0000256" key="1">
    <source>
        <dbReference type="ARBA" id="ARBA00004141"/>
    </source>
</evidence>
<dbReference type="AlphaFoldDB" id="A0A6T9BTU4"/>
<evidence type="ECO:0000313" key="7">
    <source>
        <dbReference type="EMBL" id="CAE0104902.1"/>
    </source>
</evidence>
<dbReference type="PANTHER" id="PTHR23515">
    <property type="entry name" value="HIGH-AFFINITY NITRATE TRANSPORTER 2.3"/>
    <property type="match status" value="1"/>
</dbReference>
<keyword evidence="4 6" id="KW-1133">Transmembrane helix</keyword>
<dbReference type="GO" id="GO:0016020">
    <property type="term" value="C:membrane"/>
    <property type="evidence" value="ECO:0007669"/>
    <property type="project" value="UniProtKB-SubCell"/>
</dbReference>
<dbReference type="InterPro" id="IPR036259">
    <property type="entry name" value="MFS_trans_sf"/>
</dbReference>
<gene>
    <name evidence="7" type="ORF">HERI1096_LOCUS5560</name>
    <name evidence="8" type="ORF">HERI1096_LOCUS5561</name>
</gene>
<dbReference type="GO" id="GO:0015112">
    <property type="term" value="F:nitrate transmembrane transporter activity"/>
    <property type="evidence" value="ECO:0007669"/>
    <property type="project" value="InterPro"/>
</dbReference>
<feature type="transmembrane region" description="Helical" evidence="6">
    <location>
        <begin position="131"/>
        <end position="154"/>
    </location>
</feature>
<feature type="transmembrane region" description="Helical" evidence="6">
    <location>
        <begin position="450"/>
        <end position="471"/>
    </location>
</feature>
<comment type="subcellular location">
    <subcellularLocation>
        <location evidence="1">Membrane</location>
        <topology evidence="1">Multi-pass membrane protein</topology>
    </subcellularLocation>
</comment>
<feature type="transmembrane region" description="Helical" evidence="6">
    <location>
        <begin position="174"/>
        <end position="195"/>
    </location>
</feature>
<evidence type="ECO:0000313" key="8">
    <source>
        <dbReference type="EMBL" id="CAE0104903.1"/>
    </source>
</evidence>
<sequence>MRVFWAATVGFCTTFFSVFAPAALGPYMKMKKADGGLGLTKDESSLAGNLAVTGTILMRVGAGPMCDKIGVRKTFVLLLTIAIPGIICLMAAQGATAFIMGRIIVGLSLATFVTCQVWCSQFFSSSIVGTVNATAGGWGNLGGGITLLVMPRIMDAFLSLTETSMTPASSIDTSWRLCFIVPLVLHMISALFVWTGRDLPDGSYKELEDAGVKQKSKDQGGGFNLVKVGFSNTNALILLLTYGCCFGVELTMNNKLVAYFNQYYALSPSNASTLGATFSLMNLFARSWGGLLSDWADKHFGMRGRITSMWVCQTLCGLCCLFLGVVTVAKSSPDDEQFKGMAKVQGIYEHDNGLDELVYYFNGTGGLVEKCGSAFVRSPYYGIVNGETMRWPKKEGERVMIYDPDPECIHNGSTLGITMILIIVFSIFVQMSEGLHFGIVPKVSRPALGVVSGMVGAGGNFGALISGQFIIGSGTKAPFDEGFIYLGIIIMCLTLTHFLLFFPGEGGMLLPKDFPYDPQWIKPLTDAKGADEIDFSAHAGKAYERGKVSKATDDISSTTSVA</sequence>
<protein>
    <recommendedName>
        <fullName evidence="9">Nitrate/nitrite transporter</fullName>
    </recommendedName>
</protein>
<feature type="transmembrane region" description="Helical" evidence="6">
    <location>
        <begin position="308"/>
        <end position="329"/>
    </location>
</feature>
<organism evidence="8">
    <name type="scientific">Haptolina ericina</name>
    <dbReference type="NCBI Taxonomy" id="156174"/>
    <lineage>
        <taxon>Eukaryota</taxon>
        <taxon>Haptista</taxon>
        <taxon>Haptophyta</taxon>
        <taxon>Prymnesiophyceae</taxon>
        <taxon>Prymnesiales</taxon>
        <taxon>Prymnesiaceae</taxon>
        <taxon>Haptolina</taxon>
    </lineage>
</organism>
<dbReference type="SUPFAM" id="SSF103473">
    <property type="entry name" value="MFS general substrate transporter"/>
    <property type="match status" value="1"/>
</dbReference>
<evidence type="ECO:0000256" key="3">
    <source>
        <dbReference type="ARBA" id="ARBA00022692"/>
    </source>
</evidence>
<evidence type="ECO:0000256" key="5">
    <source>
        <dbReference type="ARBA" id="ARBA00023136"/>
    </source>
</evidence>
<evidence type="ECO:0000256" key="2">
    <source>
        <dbReference type="ARBA" id="ARBA00008432"/>
    </source>
</evidence>
<feature type="transmembrane region" description="Helical" evidence="6">
    <location>
        <begin position="74"/>
        <end position="92"/>
    </location>
</feature>